<keyword evidence="5" id="KW-0482">Metalloprotease</keyword>
<dbReference type="SMART" id="SM00232">
    <property type="entry name" value="JAB_MPN"/>
    <property type="match status" value="1"/>
</dbReference>
<keyword evidence="8" id="KW-1185">Reference proteome</keyword>
<evidence type="ECO:0000313" key="7">
    <source>
        <dbReference type="EMBL" id="EME69632.1"/>
    </source>
</evidence>
<dbReference type="eggNOG" id="COG1310">
    <property type="taxonomic scope" value="Bacteria"/>
</dbReference>
<dbReference type="PATRIC" id="fig|1244869.3.peg.2509"/>
<dbReference type="SUPFAM" id="SSF102712">
    <property type="entry name" value="JAB1/MPN domain"/>
    <property type="match status" value="1"/>
</dbReference>
<name>M2ZQP6_9PROT</name>
<dbReference type="OrthoDB" id="9802958at2"/>
<dbReference type="PROSITE" id="PS50249">
    <property type="entry name" value="MPN"/>
    <property type="match status" value="1"/>
</dbReference>
<dbReference type="STRING" id="1244869.H261_12431"/>
<dbReference type="InterPro" id="IPR051929">
    <property type="entry name" value="VirAsm_ModProt"/>
</dbReference>
<dbReference type="RefSeq" id="WP_008617935.1">
    <property type="nucleotide sequence ID" value="NZ_AONQ01000030.1"/>
</dbReference>
<evidence type="ECO:0000256" key="4">
    <source>
        <dbReference type="ARBA" id="ARBA00022833"/>
    </source>
</evidence>
<dbReference type="GO" id="GO:0008235">
    <property type="term" value="F:metalloexopeptidase activity"/>
    <property type="evidence" value="ECO:0007669"/>
    <property type="project" value="TreeGrafter"/>
</dbReference>
<gene>
    <name evidence="7" type="ORF">H261_12431</name>
</gene>
<evidence type="ECO:0000256" key="3">
    <source>
        <dbReference type="ARBA" id="ARBA00022801"/>
    </source>
</evidence>
<keyword evidence="1" id="KW-0645">Protease</keyword>
<protein>
    <submittedName>
        <fullName evidence="7">Mov34/MPN/PAD-1</fullName>
    </submittedName>
</protein>
<comment type="caution">
    <text evidence="7">The sequence shown here is derived from an EMBL/GenBank/DDBJ whole genome shotgun (WGS) entry which is preliminary data.</text>
</comment>
<sequence>MLVLSATQMASIAAAAEAAWPAEGCGLLIGRGRRVITVTRVVPAGNLLKTEGNDRFELDPAVRFAAERSLRGTQERVIGHWHSHPDGSAHPSATDLAQAWEPDLIWLIVGTAADADGRPQAVQMRAHRLDRAAGRMFPVRMEMAEKRACQDPVFPT</sequence>
<keyword evidence="2" id="KW-0479">Metal-binding</keyword>
<dbReference type="CDD" id="cd08070">
    <property type="entry name" value="MPN_like"/>
    <property type="match status" value="1"/>
</dbReference>
<dbReference type="GO" id="GO:0006508">
    <property type="term" value="P:proteolysis"/>
    <property type="evidence" value="ECO:0007669"/>
    <property type="project" value="UniProtKB-KW"/>
</dbReference>
<keyword evidence="3" id="KW-0378">Hydrolase</keyword>
<proteinExistence type="predicted"/>
<dbReference type="PANTHER" id="PTHR34858">
    <property type="entry name" value="CYSO-CYSTEINE PEPTIDASE"/>
    <property type="match status" value="1"/>
</dbReference>
<organism evidence="7 8">
    <name type="scientific">Paramagnetospirillum caucaseum</name>
    <dbReference type="NCBI Taxonomy" id="1244869"/>
    <lineage>
        <taxon>Bacteria</taxon>
        <taxon>Pseudomonadati</taxon>
        <taxon>Pseudomonadota</taxon>
        <taxon>Alphaproteobacteria</taxon>
        <taxon>Rhodospirillales</taxon>
        <taxon>Magnetospirillaceae</taxon>
        <taxon>Paramagnetospirillum</taxon>
    </lineage>
</organism>
<dbReference type="PANTHER" id="PTHR34858:SF1">
    <property type="entry name" value="CYSO-CYSTEINE PEPTIDASE"/>
    <property type="match status" value="1"/>
</dbReference>
<dbReference type="Gene3D" id="3.40.140.10">
    <property type="entry name" value="Cytidine Deaminase, domain 2"/>
    <property type="match status" value="1"/>
</dbReference>
<evidence type="ECO:0000259" key="6">
    <source>
        <dbReference type="PROSITE" id="PS50249"/>
    </source>
</evidence>
<keyword evidence="4" id="KW-0862">Zinc</keyword>
<dbReference type="GO" id="GO:0008270">
    <property type="term" value="F:zinc ion binding"/>
    <property type="evidence" value="ECO:0007669"/>
    <property type="project" value="TreeGrafter"/>
</dbReference>
<dbReference type="Pfam" id="PF14464">
    <property type="entry name" value="Prok-JAB"/>
    <property type="match status" value="1"/>
</dbReference>
<dbReference type="InterPro" id="IPR037518">
    <property type="entry name" value="MPN"/>
</dbReference>
<reference evidence="7 8" key="1">
    <citation type="journal article" date="2014" name="Genome Announc.">
        <title>Draft Genome Sequence of Magnetospirillum sp. Strain SO-1, a Freshwater Magnetotactic Bacterium Isolated from the Ol'khovka River, Russia.</title>
        <authorList>
            <person name="Grouzdev D.S."/>
            <person name="Dziuba M.V."/>
            <person name="Sukhacheva M.S."/>
            <person name="Mardanov A.V."/>
            <person name="Beletskiy A.V."/>
            <person name="Kuznetsov B.B."/>
            <person name="Skryabin K.G."/>
        </authorList>
    </citation>
    <scope>NUCLEOTIDE SEQUENCE [LARGE SCALE GENOMIC DNA]</scope>
    <source>
        <strain evidence="7 8">SO-1</strain>
    </source>
</reference>
<dbReference type="InterPro" id="IPR028090">
    <property type="entry name" value="JAB_dom_prok"/>
</dbReference>
<evidence type="ECO:0000256" key="2">
    <source>
        <dbReference type="ARBA" id="ARBA00022723"/>
    </source>
</evidence>
<evidence type="ECO:0000256" key="1">
    <source>
        <dbReference type="ARBA" id="ARBA00022670"/>
    </source>
</evidence>
<dbReference type="Proteomes" id="UP000011744">
    <property type="component" value="Unassembled WGS sequence"/>
</dbReference>
<dbReference type="AlphaFoldDB" id="M2ZQP6"/>
<accession>M2ZQP6</accession>
<dbReference type="EMBL" id="AONQ01000030">
    <property type="protein sequence ID" value="EME69632.1"/>
    <property type="molecule type" value="Genomic_DNA"/>
</dbReference>
<dbReference type="InterPro" id="IPR000555">
    <property type="entry name" value="JAMM/MPN+_dom"/>
</dbReference>
<feature type="domain" description="MPN" evidence="6">
    <location>
        <begin position="2"/>
        <end position="128"/>
    </location>
</feature>
<evidence type="ECO:0000256" key="5">
    <source>
        <dbReference type="ARBA" id="ARBA00023049"/>
    </source>
</evidence>
<evidence type="ECO:0000313" key="8">
    <source>
        <dbReference type="Proteomes" id="UP000011744"/>
    </source>
</evidence>